<dbReference type="InterPro" id="IPR052157">
    <property type="entry name" value="BCAA_transport_permease"/>
</dbReference>
<comment type="caution">
    <text evidence="10">The sequence shown here is derived from an EMBL/GenBank/DDBJ whole genome shotgun (WGS) entry which is preliminary data.</text>
</comment>
<dbReference type="PANTHER" id="PTHR11795:SF447">
    <property type="entry name" value="ABC TRANSPORTER PERMEASE PROTEIN"/>
    <property type="match status" value="1"/>
</dbReference>
<feature type="transmembrane region" description="Helical" evidence="9">
    <location>
        <begin position="508"/>
        <end position="528"/>
    </location>
</feature>
<keyword evidence="5" id="KW-0029">Amino-acid transport</keyword>
<dbReference type="PANTHER" id="PTHR11795">
    <property type="entry name" value="BRANCHED-CHAIN AMINO ACID TRANSPORT SYSTEM PERMEASE PROTEIN LIVH"/>
    <property type="match status" value="1"/>
</dbReference>
<evidence type="ECO:0000256" key="1">
    <source>
        <dbReference type="ARBA" id="ARBA00004651"/>
    </source>
</evidence>
<evidence type="ECO:0000256" key="3">
    <source>
        <dbReference type="ARBA" id="ARBA00022475"/>
    </source>
</evidence>
<reference evidence="10 11" key="1">
    <citation type="submission" date="2020-07" db="EMBL/GenBank/DDBJ databases">
        <authorList>
            <person name="Feng X."/>
        </authorList>
    </citation>
    <scope>NUCLEOTIDE SEQUENCE [LARGE SCALE GENOMIC DNA]</scope>
    <source>
        <strain evidence="10 11">JCM23202</strain>
    </source>
</reference>
<evidence type="ECO:0000256" key="5">
    <source>
        <dbReference type="ARBA" id="ARBA00022970"/>
    </source>
</evidence>
<keyword evidence="7 9" id="KW-0472">Membrane</keyword>
<dbReference type="AlphaFoldDB" id="A0A7X1B7B3"/>
<keyword evidence="4 9" id="KW-0812">Transmembrane</keyword>
<feature type="transmembrane region" description="Helical" evidence="9">
    <location>
        <begin position="473"/>
        <end position="496"/>
    </location>
</feature>
<evidence type="ECO:0000313" key="10">
    <source>
        <dbReference type="EMBL" id="MBC2606857.1"/>
    </source>
</evidence>
<protein>
    <submittedName>
        <fullName evidence="10">Urea ABC transporter permease subunit UrtB</fullName>
    </submittedName>
</protein>
<evidence type="ECO:0000256" key="9">
    <source>
        <dbReference type="SAM" id="Phobius"/>
    </source>
</evidence>
<feature type="transmembrane region" description="Helical" evidence="9">
    <location>
        <begin position="389"/>
        <end position="410"/>
    </location>
</feature>
<dbReference type="NCBIfam" id="TIGR03409">
    <property type="entry name" value="urea_trans_UrtB"/>
    <property type="match status" value="1"/>
</dbReference>
<dbReference type="Proteomes" id="UP000526501">
    <property type="component" value="Unassembled WGS sequence"/>
</dbReference>
<dbReference type="RefSeq" id="WP_185660727.1">
    <property type="nucleotide sequence ID" value="NZ_CAWPOO010000012.1"/>
</dbReference>
<keyword evidence="6 9" id="KW-1133">Transmembrane helix</keyword>
<dbReference type="InterPro" id="IPR001851">
    <property type="entry name" value="ABC_transp_permease"/>
</dbReference>
<feature type="transmembrane region" description="Helical" evidence="9">
    <location>
        <begin position="310"/>
        <end position="335"/>
    </location>
</feature>
<proteinExistence type="inferred from homology"/>
<name>A0A7X1B7B3_9BACT</name>
<evidence type="ECO:0000256" key="2">
    <source>
        <dbReference type="ARBA" id="ARBA00022448"/>
    </source>
</evidence>
<accession>A0A7X1B7B3</accession>
<comment type="similarity">
    <text evidence="8">Belongs to the binding-protein-dependent transport system permease family. LivHM subfamily.</text>
</comment>
<dbReference type="GO" id="GO:0005886">
    <property type="term" value="C:plasma membrane"/>
    <property type="evidence" value="ECO:0007669"/>
    <property type="project" value="UniProtKB-SubCell"/>
</dbReference>
<evidence type="ECO:0000256" key="7">
    <source>
        <dbReference type="ARBA" id="ARBA00023136"/>
    </source>
</evidence>
<evidence type="ECO:0000256" key="8">
    <source>
        <dbReference type="ARBA" id="ARBA00037998"/>
    </source>
</evidence>
<dbReference type="GO" id="GO:0022857">
    <property type="term" value="F:transmembrane transporter activity"/>
    <property type="evidence" value="ECO:0007669"/>
    <property type="project" value="InterPro"/>
</dbReference>
<evidence type="ECO:0000313" key="11">
    <source>
        <dbReference type="Proteomes" id="UP000526501"/>
    </source>
</evidence>
<dbReference type="InterPro" id="IPR017779">
    <property type="entry name" value="ABC_UrtB_bac"/>
</dbReference>
<feature type="transmembrane region" description="Helical" evidence="9">
    <location>
        <begin position="257"/>
        <end position="275"/>
    </location>
</feature>
<dbReference type="EMBL" id="JACHVC010000012">
    <property type="protein sequence ID" value="MBC2606857.1"/>
    <property type="molecule type" value="Genomic_DNA"/>
</dbReference>
<comment type="subcellular location">
    <subcellularLocation>
        <location evidence="1">Cell membrane</location>
        <topology evidence="1">Multi-pass membrane protein</topology>
    </subcellularLocation>
</comment>
<evidence type="ECO:0000256" key="4">
    <source>
        <dbReference type="ARBA" id="ARBA00022692"/>
    </source>
</evidence>
<keyword evidence="3" id="KW-1003">Cell membrane</keyword>
<organism evidence="10 11">
    <name type="scientific">Pelagicoccus albus</name>
    <dbReference type="NCBI Taxonomy" id="415222"/>
    <lineage>
        <taxon>Bacteria</taxon>
        <taxon>Pseudomonadati</taxon>
        <taxon>Verrucomicrobiota</taxon>
        <taxon>Opitutia</taxon>
        <taxon>Puniceicoccales</taxon>
        <taxon>Pelagicoccaceae</taxon>
        <taxon>Pelagicoccus</taxon>
    </lineage>
</organism>
<keyword evidence="11" id="KW-1185">Reference proteome</keyword>
<evidence type="ECO:0000256" key="6">
    <source>
        <dbReference type="ARBA" id="ARBA00022989"/>
    </source>
</evidence>
<keyword evidence="2" id="KW-0813">Transport</keyword>
<feature type="transmembrane region" description="Helical" evidence="9">
    <location>
        <begin position="442"/>
        <end position="461"/>
    </location>
</feature>
<sequence>MKKLFFVLALSLVSSFWGQEDSRTRLLLADLVLERASDQNALLSELAESGDSFVTTFVAAWRTGEVFTYSSAEGEAIVVVKASEKYFELSSWTELELSPAQIEEVEDNKNRPSRRLRRTLSNVTDTVDLASKDVGTRIDAALKLGQSQKEEYLPVLRARLEKEQNGSATEALKEAIAISLLANYADAEELQQAVVLLGNYHSIASKSKIESVRDKALEDGDESLAAAATQSIKQIERHEELLRHAGSIFRGISTGSILLIVAFGLAITFGLMGIINMAHGEFVAIGGYTCYVMNQYFGDRFGTQSDTYQMFFWCSIPLSFLVAGALGWLLEISFFRFLYKRPLESLLATWGLSMVMRQMFRLIFGAANVQVGNPESLSGNFEFWGLSMSAARIFAIGFAGFVALLTWALLTKTNLGLYIRAVMQNRNMASSLGIPVKRVNSLTFAFGCGLAAMAGAVLSQIGNVGPEMGQAYIVQSFMVVVVGGVGNLLGAGLSALGIGVVDQILQPLIGPIMGTIAVLFIIILFLQWKPGGLFPTKSRSMED</sequence>
<dbReference type="Pfam" id="PF02653">
    <property type="entry name" value="BPD_transp_2"/>
    <property type="match status" value="1"/>
</dbReference>
<dbReference type="GO" id="GO:0006865">
    <property type="term" value="P:amino acid transport"/>
    <property type="evidence" value="ECO:0007669"/>
    <property type="project" value="UniProtKB-KW"/>
</dbReference>
<gene>
    <name evidence="10" type="primary">urtB</name>
    <name evidence="10" type="ORF">H5P27_12460</name>
</gene>
<dbReference type="CDD" id="cd06582">
    <property type="entry name" value="TM_PBP1_LivH_like"/>
    <property type="match status" value="1"/>
</dbReference>